<evidence type="ECO:0000313" key="8">
    <source>
        <dbReference type="Proteomes" id="UP001152592"/>
    </source>
</evidence>
<dbReference type="CDD" id="cd17323">
    <property type="entry name" value="MFS_Tpo1_MDR_like"/>
    <property type="match status" value="1"/>
</dbReference>
<dbReference type="EMBL" id="CAJVPD010000245">
    <property type="protein sequence ID" value="CAG8390938.1"/>
    <property type="molecule type" value="Genomic_DNA"/>
</dbReference>
<dbReference type="FunFam" id="1.20.1250.20:FF:000011">
    <property type="entry name" value="MFS multidrug transporter, putative"/>
    <property type="match status" value="1"/>
</dbReference>
<evidence type="ECO:0000256" key="2">
    <source>
        <dbReference type="ARBA" id="ARBA00022692"/>
    </source>
</evidence>
<reference evidence="7" key="1">
    <citation type="submission" date="2021-07" db="EMBL/GenBank/DDBJ databases">
        <authorList>
            <person name="Branca A.L. A."/>
        </authorList>
    </citation>
    <scope>NUCLEOTIDE SEQUENCE</scope>
</reference>
<feature type="transmembrane region" description="Helical" evidence="5">
    <location>
        <begin position="291"/>
        <end position="315"/>
    </location>
</feature>
<evidence type="ECO:0000256" key="1">
    <source>
        <dbReference type="ARBA" id="ARBA00004141"/>
    </source>
</evidence>
<protein>
    <recommendedName>
        <fullName evidence="6">Major facilitator superfamily (MFS) profile domain-containing protein</fullName>
    </recommendedName>
</protein>
<dbReference type="GO" id="GO:0022857">
    <property type="term" value="F:transmembrane transporter activity"/>
    <property type="evidence" value="ECO:0007669"/>
    <property type="project" value="InterPro"/>
</dbReference>
<feature type="transmembrane region" description="Helical" evidence="5">
    <location>
        <begin position="394"/>
        <end position="415"/>
    </location>
</feature>
<feature type="transmembrane region" description="Helical" evidence="5">
    <location>
        <begin position="427"/>
        <end position="450"/>
    </location>
</feature>
<comment type="caution">
    <text evidence="7">The sequence shown here is derived from an EMBL/GenBank/DDBJ whole genome shotgun (WGS) entry which is preliminary data.</text>
</comment>
<evidence type="ECO:0000256" key="4">
    <source>
        <dbReference type="ARBA" id="ARBA00023136"/>
    </source>
</evidence>
<dbReference type="InterPro" id="IPR020846">
    <property type="entry name" value="MFS_dom"/>
</dbReference>
<evidence type="ECO:0000259" key="6">
    <source>
        <dbReference type="PROSITE" id="PS50850"/>
    </source>
</evidence>
<feature type="transmembrane region" description="Helical" evidence="5">
    <location>
        <begin position="327"/>
        <end position="347"/>
    </location>
</feature>
<keyword evidence="3 5" id="KW-1133">Transmembrane helix</keyword>
<evidence type="ECO:0000256" key="3">
    <source>
        <dbReference type="ARBA" id="ARBA00022989"/>
    </source>
</evidence>
<feature type="transmembrane region" description="Helical" evidence="5">
    <location>
        <begin position="367"/>
        <end position="388"/>
    </location>
</feature>
<keyword evidence="4 5" id="KW-0472">Membrane</keyword>
<dbReference type="SUPFAM" id="SSF103473">
    <property type="entry name" value="MFS general substrate transporter"/>
    <property type="match status" value="1"/>
</dbReference>
<feature type="transmembrane region" description="Helical" evidence="5">
    <location>
        <begin position="215"/>
        <end position="234"/>
    </location>
</feature>
<gene>
    <name evidence="7" type="ORF">PSALAMII_LOCUS6686</name>
</gene>
<feature type="transmembrane region" description="Helical" evidence="5">
    <location>
        <begin position="95"/>
        <end position="115"/>
    </location>
</feature>
<name>A0A9W4NPD0_9EURO</name>
<organism evidence="7 8">
    <name type="scientific">Penicillium salamii</name>
    <dbReference type="NCBI Taxonomy" id="1612424"/>
    <lineage>
        <taxon>Eukaryota</taxon>
        <taxon>Fungi</taxon>
        <taxon>Dikarya</taxon>
        <taxon>Ascomycota</taxon>
        <taxon>Pezizomycotina</taxon>
        <taxon>Eurotiomycetes</taxon>
        <taxon>Eurotiomycetidae</taxon>
        <taxon>Eurotiales</taxon>
        <taxon>Aspergillaceae</taxon>
        <taxon>Penicillium</taxon>
    </lineage>
</organism>
<feature type="domain" description="Major facilitator superfamily (MFS) profile" evidence="6">
    <location>
        <begin position="47"/>
        <end position="501"/>
    </location>
</feature>
<keyword evidence="2 5" id="KW-0812">Transmembrane</keyword>
<feature type="transmembrane region" description="Helical" evidence="5">
    <location>
        <begin position="41"/>
        <end position="60"/>
    </location>
</feature>
<dbReference type="Gene3D" id="1.20.1250.20">
    <property type="entry name" value="MFS general substrate transporter like domains"/>
    <property type="match status" value="1"/>
</dbReference>
<feature type="transmembrane region" description="Helical" evidence="5">
    <location>
        <begin position="127"/>
        <end position="145"/>
    </location>
</feature>
<dbReference type="Proteomes" id="UP001152592">
    <property type="component" value="Unassembled WGS sequence"/>
</dbReference>
<proteinExistence type="predicted"/>
<dbReference type="InterPro" id="IPR011701">
    <property type="entry name" value="MFS"/>
</dbReference>
<feature type="transmembrane region" description="Helical" evidence="5">
    <location>
        <begin position="152"/>
        <end position="173"/>
    </location>
</feature>
<dbReference type="PROSITE" id="PS50850">
    <property type="entry name" value="MFS"/>
    <property type="match status" value="1"/>
</dbReference>
<dbReference type="InterPro" id="IPR036259">
    <property type="entry name" value="MFS_trans_sf"/>
</dbReference>
<dbReference type="OrthoDB" id="10483262at2759"/>
<feature type="transmembrane region" description="Helical" evidence="5">
    <location>
        <begin position="462"/>
        <end position="482"/>
    </location>
</feature>
<comment type="subcellular location">
    <subcellularLocation>
        <location evidence="1">Membrane</location>
        <topology evidence="1">Multi-pass membrane protein</topology>
    </subcellularLocation>
</comment>
<dbReference type="AlphaFoldDB" id="A0A9W4NPD0"/>
<dbReference type="GO" id="GO:0005886">
    <property type="term" value="C:plasma membrane"/>
    <property type="evidence" value="ECO:0007669"/>
    <property type="project" value="TreeGrafter"/>
</dbReference>
<dbReference type="PANTHER" id="PTHR23502:SF12">
    <property type="entry name" value="MULTIDRUG TRANSPORTER, PUTATIVE (AFU_ORTHOLOGUE AFUA_1G06440)-RELATED"/>
    <property type="match status" value="1"/>
</dbReference>
<accession>A0A9W4NPD0</accession>
<dbReference type="PANTHER" id="PTHR23502">
    <property type="entry name" value="MAJOR FACILITATOR SUPERFAMILY"/>
    <property type="match status" value="1"/>
</dbReference>
<evidence type="ECO:0000313" key="7">
    <source>
        <dbReference type="EMBL" id="CAG8390938.1"/>
    </source>
</evidence>
<sequence>MEETKKGPVLQYPDHIKVTRDPQYEVTWDPDDSENPRTWSVWYRGFIVAAMSFSTTIVLFQASRLTTDLRRVIYTTMYTSGIDGIQNEFNVSSKLVVLLGLTTNLFGLAIGSVVLSSLSEIFGRRPIYLISVLLFGLMILPVALAKNIETILICRFFGGFFGGTMIASAPGSVTDVTDDQYRALALSCWSLGTMNGPVLGPIIGGFVYQYLGWRWVNWLVLICTGVSLCLMFLVKETYAPALLRQKTKKRQKMTGDCRWWCRFDHKETGSQILKTNLIRPLRMAVSEPICVFWNLYVGVVYSVLFLCFVAYPIVFEGDRGWTPGLAGLSYCGIGTGTAIAVCLEPLIRRIISMHPRDPTTGRPTPEAAVIAVCIGSVLIPIGEFWFSWTAKPSIHWISPILAGVPFGLGNGLVFIYATNYMAGSYTVYAASALAGNSIVRYGLAGVLPLAGDKLYSTLGANWAGTMLALIEVVLIPIPFIFYKFGHHIRLRSPMIVKTQDY</sequence>
<evidence type="ECO:0000256" key="5">
    <source>
        <dbReference type="SAM" id="Phobius"/>
    </source>
</evidence>
<dbReference type="Pfam" id="PF07690">
    <property type="entry name" value="MFS_1"/>
    <property type="match status" value="1"/>
</dbReference>